<dbReference type="Proteomes" id="UP000007887">
    <property type="component" value="Plasmid pSRC2"/>
</dbReference>
<gene>
    <name evidence="2" type="ordered locus">SELR_pSRC200580</name>
</gene>
<dbReference type="RefSeq" id="WP_014430943.1">
    <property type="nucleotide sequence ID" value="NC_017076.1"/>
</dbReference>
<dbReference type="EMBL" id="AP012293">
    <property type="protein sequence ID" value="BAL84592.1"/>
    <property type="molecule type" value="Genomic_DNA"/>
</dbReference>
<keyword evidence="2" id="KW-0614">Plasmid</keyword>
<evidence type="ECO:0000313" key="3">
    <source>
        <dbReference type="Proteomes" id="UP000007887"/>
    </source>
</evidence>
<dbReference type="AlphaFoldDB" id="I0GV05"/>
<proteinExistence type="predicted"/>
<dbReference type="HOGENOM" id="CLU_021082_1_0_9"/>
<geneLocation type="plasmid" evidence="2 3">
    <name>pSRC2</name>
</geneLocation>
<evidence type="ECO:0000313" key="2">
    <source>
        <dbReference type="EMBL" id="BAL84592.1"/>
    </source>
</evidence>
<accession>I0GV05</accession>
<name>I0GV05_SELRL</name>
<feature type="domain" description="GmrSD restriction endonucleases N-terminal" evidence="1">
    <location>
        <begin position="14"/>
        <end position="219"/>
    </location>
</feature>
<dbReference type="PANTHER" id="PTHR37292:SF2">
    <property type="entry name" value="DUF262 DOMAIN-CONTAINING PROTEIN"/>
    <property type="match status" value="1"/>
</dbReference>
<protein>
    <recommendedName>
        <fullName evidence="1">GmrSD restriction endonucleases N-terminal domain-containing protein</fullName>
    </recommendedName>
</protein>
<dbReference type="PANTHER" id="PTHR37292">
    <property type="entry name" value="VNG6097C"/>
    <property type="match status" value="1"/>
</dbReference>
<dbReference type="InterPro" id="IPR004919">
    <property type="entry name" value="GmrSD_N"/>
</dbReference>
<evidence type="ECO:0000259" key="1">
    <source>
        <dbReference type="Pfam" id="PF03235"/>
    </source>
</evidence>
<reference evidence="2 3" key="1">
    <citation type="submission" date="2011-10" db="EMBL/GenBank/DDBJ databases">
        <title>Whole genome sequence of Selenomonas ruminantium subsp. lactilytica TAM6421.</title>
        <authorList>
            <person name="Oguchi A."/>
            <person name="Ankai A."/>
            <person name="Kaneko J."/>
            <person name="Yamada-Narita S."/>
            <person name="Fukui S."/>
            <person name="Takahashi M."/>
            <person name="Onodera T."/>
            <person name="Kojima S."/>
            <person name="Fushimi T."/>
            <person name="Abe N."/>
            <person name="Kamio Y."/>
            <person name="Yamazaki S."/>
            <person name="Fujita N."/>
        </authorList>
    </citation>
    <scope>NUCLEOTIDE SEQUENCE [LARGE SCALE GENOMIC DNA]</scope>
    <source>
        <strain evidence="3">NBRC 103574 / TAM6421</strain>
        <plasmid evidence="2 3">pSRC2</plasmid>
    </source>
</reference>
<dbReference type="PATRIC" id="fig|927704.6.peg.3252"/>
<dbReference type="OrthoDB" id="9798761at2"/>
<organism evidence="2 3">
    <name type="scientific">Selenomonas ruminantium subsp. lactilytica (strain NBRC 103574 / TAM6421)</name>
    <dbReference type="NCBI Taxonomy" id="927704"/>
    <lineage>
        <taxon>Bacteria</taxon>
        <taxon>Bacillati</taxon>
        <taxon>Bacillota</taxon>
        <taxon>Negativicutes</taxon>
        <taxon>Selenomonadales</taxon>
        <taxon>Selenomonadaceae</taxon>
        <taxon>Selenomonas</taxon>
    </lineage>
</organism>
<dbReference type="KEGG" id="sri:SELR_pSRC200580"/>
<sequence length="602" mass="68621">MSKYNVNQYSVNTLLGFIEGGNIAIPEIQRPFVWKASKVRDLIDSLYNGYPTGYIIIWQNGNVKLKDGSSSVGKKILIDGQQRITALMAAIAGQNILTENYEEKPIRIAFNPIAGEDEERFAVHTPVHIKSPMWIADISEVFKPEFDSYGFIEEFTAKNPSVSKSEVNKAILKLLGIQNCQIGAIELIPQLDISEVTEIFVRINSQGKRLNEADFAMSKIAADEGYGGNLLRKAIDYFCHLAVEPAFYSKLKTVDAEFMQSPYGAKMKWLKDDYDDIYDPEYNDMLRVSFMHQFNRGKLGDLVSLLSGRDFKDRSFKEEIAENSFKKLANGILNFMSEYNFKQFVLAIKSAGFISSKLINSMMTLDFAYTLFLILQNGDEVAKTEIKRYIQKWFVLSVLTGRYISSPESQMDRDLRGIKDKGFLIFFKENEESMLSDTFWNVRLVQSMETSSISSPYFNTYLAAQVFFGDHSLLSTTSKVEHLITVAGDVHHIFPKEYLKQNGYNDKSLYNQVANYTYLDTTVNIAVGKKAPNDYFNQALSQCGTDKLTCGTIAEESVFWENLDANCIPHRITTMTSSDYPEFLKERRALMAKKIRDYYEKL</sequence>
<dbReference type="Pfam" id="PF03235">
    <property type="entry name" value="GmrSD_N"/>
    <property type="match status" value="1"/>
</dbReference>